<protein>
    <submittedName>
        <fullName evidence="1">HAD-IIA family hydrolase</fullName>
    </submittedName>
</protein>
<dbReference type="Gene3D" id="3.40.50.1000">
    <property type="entry name" value="HAD superfamily/HAD-like"/>
    <property type="match status" value="2"/>
</dbReference>
<dbReference type="PANTHER" id="PTHR19288">
    <property type="entry name" value="4-NITROPHENYLPHOSPHATASE-RELATED"/>
    <property type="match status" value="1"/>
</dbReference>
<dbReference type="GO" id="GO:0005737">
    <property type="term" value="C:cytoplasm"/>
    <property type="evidence" value="ECO:0007669"/>
    <property type="project" value="TreeGrafter"/>
</dbReference>
<evidence type="ECO:0000313" key="1">
    <source>
        <dbReference type="EMBL" id="MDI2098344.1"/>
    </source>
</evidence>
<dbReference type="Pfam" id="PF13344">
    <property type="entry name" value="Hydrolase_6"/>
    <property type="match status" value="1"/>
</dbReference>
<dbReference type="InterPro" id="IPR006439">
    <property type="entry name" value="HAD-SF_hydro_IA"/>
</dbReference>
<accession>A0AAW6T7Q4</accession>
<keyword evidence="2" id="KW-1185">Reference proteome</keyword>
<dbReference type="InterPro" id="IPR036412">
    <property type="entry name" value="HAD-like_sf"/>
</dbReference>
<dbReference type="RefSeq" id="WP_281488146.1">
    <property type="nucleotide sequence ID" value="NZ_JASATX010000001.1"/>
</dbReference>
<comment type="caution">
    <text evidence="1">The sequence shown here is derived from an EMBL/GenBank/DDBJ whole genome shotgun (WGS) entry which is preliminary data.</text>
</comment>
<dbReference type="SUPFAM" id="SSF56784">
    <property type="entry name" value="HAD-like"/>
    <property type="match status" value="1"/>
</dbReference>
<dbReference type="InterPro" id="IPR006357">
    <property type="entry name" value="HAD-SF_hydro_IIA"/>
</dbReference>
<sequence length="330" mass="34841">MLADLDGVVYRGDVALPYAVESIRRAASTVRVAYLTNNAARTPSTVANQLREFGLELADDDVVTSPQAAVRALAELVPPPATVLVVGGEGLTAQVESAGYTVTRSADDRPSAVIQGFHPDVGWRQLAEASFALQSVDGAPGIPWVSTNSDWTIPLQRGIAPGNGSLVSAVHLAVGRLPVTAGKPEPAIYETALDRYGTRNAVFVGDRLDTDIRGANRVGIDSVLVLTGVDGAKQLLAAGKGDRPTYIVDDLRALHEPYPPVLIDSDGAVTVGAASVIMRRNRVEVLADDGEPIDLLRAASRAIWETGLAIYGIDVPDAVFRRLGIEPPSR</sequence>
<dbReference type="GO" id="GO:0016791">
    <property type="term" value="F:phosphatase activity"/>
    <property type="evidence" value="ECO:0007669"/>
    <property type="project" value="TreeGrafter"/>
</dbReference>
<dbReference type="PANTHER" id="PTHR19288:SF95">
    <property type="entry name" value="D-GLYCEROL 3-PHOSPHATE PHOSPHATASE"/>
    <property type="match status" value="1"/>
</dbReference>
<dbReference type="Proteomes" id="UP001321506">
    <property type="component" value="Unassembled WGS sequence"/>
</dbReference>
<evidence type="ECO:0000313" key="2">
    <source>
        <dbReference type="Proteomes" id="UP001321506"/>
    </source>
</evidence>
<keyword evidence="1" id="KW-0378">Hydrolase</keyword>
<dbReference type="Pfam" id="PF13242">
    <property type="entry name" value="Hydrolase_like"/>
    <property type="match status" value="1"/>
</dbReference>
<reference evidence="1 2" key="1">
    <citation type="submission" date="2023-04" db="EMBL/GenBank/DDBJ databases">
        <title>Klugiella caeni sp. nov. isolated from the sludge of biochemical tank.</title>
        <authorList>
            <person name="Geng K."/>
        </authorList>
    </citation>
    <scope>NUCLEOTIDE SEQUENCE [LARGE SCALE GENOMIC DNA]</scope>
    <source>
        <strain evidence="1 2">YN-L-19</strain>
    </source>
</reference>
<gene>
    <name evidence="1" type="ORF">QF206_05115</name>
</gene>
<name>A0AAW6T7Q4_9MICO</name>
<dbReference type="AlphaFoldDB" id="A0AAW6T7Q4"/>
<dbReference type="NCBIfam" id="TIGR01460">
    <property type="entry name" value="HAD-SF-IIA"/>
    <property type="match status" value="1"/>
</dbReference>
<dbReference type="NCBIfam" id="TIGR01549">
    <property type="entry name" value="HAD-SF-IA-v1"/>
    <property type="match status" value="1"/>
</dbReference>
<organism evidence="1 2">
    <name type="scientific">Ruicaihuangia caeni</name>
    <dbReference type="NCBI Taxonomy" id="3042517"/>
    <lineage>
        <taxon>Bacteria</taxon>
        <taxon>Bacillati</taxon>
        <taxon>Actinomycetota</taxon>
        <taxon>Actinomycetes</taxon>
        <taxon>Micrococcales</taxon>
        <taxon>Microbacteriaceae</taxon>
        <taxon>Ruicaihuangia</taxon>
    </lineage>
</organism>
<dbReference type="EMBL" id="JASATX010000001">
    <property type="protein sequence ID" value="MDI2098344.1"/>
    <property type="molecule type" value="Genomic_DNA"/>
</dbReference>
<proteinExistence type="predicted"/>
<dbReference type="InterPro" id="IPR023214">
    <property type="entry name" value="HAD_sf"/>
</dbReference>